<name>A0A495QS81_9ACTN</name>
<dbReference type="AlphaFoldDB" id="A0A495QS81"/>
<dbReference type="RefSeq" id="WP_147449369.1">
    <property type="nucleotide sequence ID" value="NZ_RBWU01000002.1"/>
</dbReference>
<comment type="caution">
    <text evidence="1">The sequence shown here is derived from an EMBL/GenBank/DDBJ whole genome shotgun (WGS) entry which is preliminary data.</text>
</comment>
<protein>
    <submittedName>
        <fullName evidence="1">Uncharacterized protein</fullName>
    </submittedName>
</protein>
<proteinExistence type="predicted"/>
<dbReference type="EMBL" id="RBWU01000002">
    <property type="protein sequence ID" value="RKS76308.1"/>
    <property type="molecule type" value="Genomic_DNA"/>
</dbReference>
<keyword evidence="2" id="KW-1185">Reference proteome</keyword>
<dbReference type="OrthoDB" id="3481796at2"/>
<reference evidence="1 2" key="1">
    <citation type="submission" date="2018-10" db="EMBL/GenBank/DDBJ databases">
        <title>Genomic Encyclopedia of Archaeal and Bacterial Type Strains, Phase II (KMG-II): from individual species to whole genera.</title>
        <authorList>
            <person name="Goeker M."/>
        </authorList>
    </citation>
    <scope>NUCLEOTIDE SEQUENCE [LARGE SCALE GENOMIC DNA]</scope>
    <source>
        <strain evidence="1 2">DSM 43383</strain>
    </source>
</reference>
<sequence length="92" mass="9993">MSCLAGVDEIKGKVSDWSKGTNKRDAVKNLGDDEFAVKAEYRRTHSPSKTLNVWNKSGAGTTITSGPGTKTISLLACHQRRAQKDKCGKWVA</sequence>
<evidence type="ECO:0000313" key="2">
    <source>
        <dbReference type="Proteomes" id="UP000274601"/>
    </source>
</evidence>
<gene>
    <name evidence="1" type="ORF">BZB76_1660</name>
</gene>
<dbReference type="Proteomes" id="UP000274601">
    <property type="component" value="Unassembled WGS sequence"/>
</dbReference>
<organism evidence="1 2">
    <name type="scientific">Actinomadura pelletieri DSM 43383</name>
    <dbReference type="NCBI Taxonomy" id="1120940"/>
    <lineage>
        <taxon>Bacteria</taxon>
        <taxon>Bacillati</taxon>
        <taxon>Actinomycetota</taxon>
        <taxon>Actinomycetes</taxon>
        <taxon>Streptosporangiales</taxon>
        <taxon>Thermomonosporaceae</taxon>
        <taxon>Actinomadura</taxon>
    </lineage>
</organism>
<evidence type="ECO:0000313" key="1">
    <source>
        <dbReference type="EMBL" id="RKS76308.1"/>
    </source>
</evidence>
<accession>A0A495QS81</accession>